<sequence length="89" mass="9474">MVLLGLPHVMTTPHNRLLGSEGSLRGFPPSCNCLTGSQLLASTGVSSSTTQSRLDFHPPTFPLYIAILQYTDTCLPTGERGRALSDTAV</sequence>
<evidence type="ECO:0000313" key="1">
    <source>
        <dbReference type="EMBL" id="RSL40974.1"/>
    </source>
</evidence>
<comment type="caution">
    <text evidence="1">The sequence shown here is derived from an EMBL/GenBank/DDBJ whole genome shotgun (WGS) entry which is preliminary data.</text>
</comment>
<reference evidence="1 2" key="1">
    <citation type="submission" date="2017-06" db="EMBL/GenBank/DDBJ databases">
        <title>Comparative genomic analysis of Ambrosia Fusariam Clade fungi.</title>
        <authorList>
            <person name="Stajich J.E."/>
            <person name="Carrillo J."/>
            <person name="Kijimoto T."/>
            <person name="Eskalen A."/>
            <person name="O'Donnell K."/>
            <person name="Kasson M."/>
        </authorList>
    </citation>
    <scope>NUCLEOTIDE SEQUENCE [LARGE SCALE GENOMIC DNA]</scope>
    <source>
        <strain evidence="1 2">NRRL62584</strain>
    </source>
</reference>
<keyword evidence="2" id="KW-1185">Reference proteome</keyword>
<evidence type="ECO:0000313" key="2">
    <source>
        <dbReference type="Proteomes" id="UP000288168"/>
    </source>
</evidence>
<dbReference type="OrthoDB" id="10406682at2759"/>
<accession>A0A428NJJ4</accession>
<dbReference type="AlphaFoldDB" id="A0A428NJJ4"/>
<protein>
    <submittedName>
        <fullName evidence="1">Uncharacterized protein</fullName>
    </submittedName>
</protein>
<gene>
    <name evidence="1" type="ORF">CEP54_015959</name>
</gene>
<organism evidence="1 2">
    <name type="scientific">Fusarium duplospermum</name>
    <dbReference type="NCBI Taxonomy" id="1325734"/>
    <lineage>
        <taxon>Eukaryota</taxon>
        <taxon>Fungi</taxon>
        <taxon>Dikarya</taxon>
        <taxon>Ascomycota</taxon>
        <taxon>Pezizomycotina</taxon>
        <taxon>Sordariomycetes</taxon>
        <taxon>Hypocreomycetidae</taxon>
        <taxon>Hypocreales</taxon>
        <taxon>Nectriaceae</taxon>
        <taxon>Fusarium</taxon>
        <taxon>Fusarium solani species complex</taxon>
    </lineage>
</organism>
<name>A0A428NJJ4_9HYPO</name>
<dbReference type="EMBL" id="NKCI01000452">
    <property type="protein sequence ID" value="RSL40974.1"/>
    <property type="molecule type" value="Genomic_DNA"/>
</dbReference>
<proteinExistence type="predicted"/>
<dbReference type="Proteomes" id="UP000288168">
    <property type="component" value="Unassembled WGS sequence"/>
</dbReference>